<dbReference type="Proteomes" id="UP000230025">
    <property type="component" value="Unassembled WGS sequence"/>
</dbReference>
<name>A0A2M7GZF0_9BACT</name>
<evidence type="ECO:0000313" key="2">
    <source>
        <dbReference type="EMBL" id="PIW33818.1"/>
    </source>
</evidence>
<protein>
    <submittedName>
        <fullName evidence="2">DDE endonuclease</fullName>
    </submittedName>
</protein>
<gene>
    <name evidence="2" type="ORF">COW28_02560</name>
</gene>
<dbReference type="NCBIfam" id="NF033545">
    <property type="entry name" value="transpos_IS630"/>
    <property type="match status" value="1"/>
</dbReference>
<dbReference type="InterPro" id="IPR038717">
    <property type="entry name" value="Tc1-like_DDE_dom"/>
</dbReference>
<dbReference type="Gene3D" id="3.30.420.10">
    <property type="entry name" value="Ribonuclease H-like superfamily/Ribonuclease H"/>
    <property type="match status" value="1"/>
</dbReference>
<dbReference type="InterPro" id="IPR036397">
    <property type="entry name" value="RNaseH_sf"/>
</dbReference>
<accession>A0A2M7GZF0</accession>
<dbReference type="GO" id="GO:0003676">
    <property type="term" value="F:nucleic acid binding"/>
    <property type="evidence" value="ECO:0007669"/>
    <property type="project" value="InterPro"/>
</dbReference>
<dbReference type="GO" id="GO:0004519">
    <property type="term" value="F:endonuclease activity"/>
    <property type="evidence" value="ECO:0007669"/>
    <property type="project" value="UniProtKB-KW"/>
</dbReference>
<proteinExistence type="predicted"/>
<evidence type="ECO:0000259" key="1">
    <source>
        <dbReference type="Pfam" id="PF13358"/>
    </source>
</evidence>
<dbReference type="Pfam" id="PF13358">
    <property type="entry name" value="DDE_3"/>
    <property type="match status" value="1"/>
</dbReference>
<feature type="domain" description="Tc1-like transposase DDE" evidence="1">
    <location>
        <begin position="5"/>
        <end position="137"/>
    </location>
</feature>
<keyword evidence="2" id="KW-0255">Endonuclease</keyword>
<keyword evidence="2" id="KW-0540">Nuclease</keyword>
<dbReference type="AlphaFoldDB" id="A0A2M7GZF0"/>
<reference evidence="3" key="1">
    <citation type="submission" date="2017-09" db="EMBL/GenBank/DDBJ databases">
        <title>Depth-based differentiation of microbial function through sediment-hosted aquifers and enrichment of novel symbionts in the deep terrestrial subsurface.</title>
        <authorList>
            <person name="Probst A.J."/>
            <person name="Ladd B."/>
            <person name="Jarett J.K."/>
            <person name="Geller-Mcgrath D.E."/>
            <person name="Sieber C.M.K."/>
            <person name="Emerson J.B."/>
            <person name="Anantharaman K."/>
            <person name="Thomas B.C."/>
            <person name="Malmstrom R."/>
            <person name="Stieglmeier M."/>
            <person name="Klingl A."/>
            <person name="Woyke T."/>
            <person name="Ryan C.M."/>
            <person name="Banfield J.F."/>
        </authorList>
    </citation>
    <scope>NUCLEOTIDE SEQUENCE [LARGE SCALE GENOMIC DNA]</scope>
</reference>
<dbReference type="EMBL" id="PFFY01000120">
    <property type="protein sequence ID" value="PIW33818.1"/>
    <property type="molecule type" value="Genomic_DNA"/>
</dbReference>
<dbReference type="InterPro" id="IPR047655">
    <property type="entry name" value="Transpos_IS630-like"/>
</dbReference>
<sequence>MKATLVFLDESGFSQKPSIRRTWAPKGETPVLKHAFTWKSLSAIGALATSASHKKVRLFLGLRPGAVDSAKIVSFLRSLRRHIKGKAILVWDGLPAHRSRQTMDYLKKQKRWLSVERLPPYAPELNPVEYLWAHISCTRTANFCPKDLSQLSRRIRGGAQYIRNHPALGRSFLKHSGLFKH</sequence>
<keyword evidence="2" id="KW-0378">Hydrolase</keyword>
<organism evidence="2 3">
    <name type="scientific">bacterium (Candidatus Ratteibacteria) CG15_BIG_FIL_POST_REV_8_21_14_020_41_12</name>
    <dbReference type="NCBI Taxonomy" id="2014291"/>
    <lineage>
        <taxon>Bacteria</taxon>
        <taxon>Candidatus Ratteibacteria</taxon>
    </lineage>
</organism>
<comment type="caution">
    <text evidence="2">The sequence shown here is derived from an EMBL/GenBank/DDBJ whole genome shotgun (WGS) entry which is preliminary data.</text>
</comment>
<evidence type="ECO:0000313" key="3">
    <source>
        <dbReference type="Proteomes" id="UP000230025"/>
    </source>
</evidence>